<organism evidence="1 2">
    <name type="scientific">Spartinivicinus marinus</name>
    <dbReference type="NCBI Taxonomy" id="2994442"/>
    <lineage>
        <taxon>Bacteria</taxon>
        <taxon>Pseudomonadati</taxon>
        <taxon>Pseudomonadota</taxon>
        <taxon>Gammaproteobacteria</taxon>
        <taxon>Oceanospirillales</taxon>
        <taxon>Zooshikellaceae</taxon>
        <taxon>Spartinivicinus</taxon>
    </lineage>
</organism>
<dbReference type="EMBL" id="JACCKB010000139">
    <property type="protein sequence ID" value="NYZ69756.1"/>
    <property type="molecule type" value="Genomic_DNA"/>
</dbReference>
<dbReference type="InterPro" id="IPR008727">
    <property type="entry name" value="PAAR_motif"/>
</dbReference>
<name>A0A853IPD7_9GAMM</name>
<gene>
    <name evidence="1" type="ORF">H0A36_27470</name>
</gene>
<evidence type="ECO:0000313" key="1">
    <source>
        <dbReference type="EMBL" id="NYZ69756.1"/>
    </source>
</evidence>
<dbReference type="Pfam" id="PF05488">
    <property type="entry name" value="PAAR_motif"/>
    <property type="match status" value="1"/>
</dbReference>
<proteinExistence type="predicted"/>
<sequence length="66" mass="7224">MAKVGDKHSYPLWGGNTVVEGSSSTLVDELPVARVGDKTAFFNSYFELFDFVVTVQSLRSPQALTL</sequence>
<dbReference type="Gene3D" id="2.60.200.60">
    <property type="match status" value="1"/>
</dbReference>
<accession>A0A853IPD7</accession>
<dbReference type="Proteomes" id="UP000569732">
    <property type="component" value="Unassembled WGS sequence"/>
</dbReference>
<comment type="caution">
    <text evidence="1">The sequence shown here is derived from an EMBL/GenBank/DDBJ whole genome shotgun (WGS) entry which is preliminary data.</text>
</comment>
<keyword evidence="2" id="KW-1185">Reference proteome</keyword>
<evidence type="ECO:0000313" key="2">
    <source>
        <dbReference type="Proteomes" id="UP000569732"/>
    </source>
</evidence>
<dbReference type="AlphaFoldDB" id="A0A853IPD7"/>
<reference evidence="1 2" key="1">
    <citation type="submission" date="2020-07" db="EMBL/GenBank/DDBJ databases">
        <title>Endozoicomonas sp. nov., isolated from sediment.</title>
        <authorList>
            <person name="Gu T."/>
        </authorList>
    </citation>
    <scope>NUCLEOTIDE SEQUENCE [LARGE SCALE GENOMIC DNA]</scope>
    <source>
        <strain evidence="1 2">SM1973</strain>
    </source>
</reference>
<protein>
    <submittedName>
        <fullName evidence="1">PAAR domain-containing protein</fullName>
    </submittedName>
</protein>